<dbReference type="SUPFAM" id="SSF52833">
    <property type="entry name" value="Thioredoxin-like"/>
    <property type="match status" value="1"/>
</dbReference>
<dbReference type="InterPro" id="IPR003782">
    <property type="entry name" value="SCO1/SenC"/>
</dbReference>
<dbReference type="AlphaFoldDB" id="B8GPF4"/>
<dbReference type="EMBL" id="CP001339">
    <property type="protein sequence ID" value="ACL74074.1"/>
    <property type="molecule type" value="Genomic_DNA"/>
</dbReference>
<keyword evidence="2" id="KW-1133">Transmembrane helix</keyword>
<reference evidence="3 4" key="1">
    <citation type="journal article" date="2011" name="Stand. Genomic Sci.">
        <title>Complete genome sequence of 'Thioalkalivibrio sulfidophilus' HL-EbGr7.</title>
        <authorList>
            <person name="Muyzer G."/>
            <person name="Sorokin D.Y."/>
            <person name="Mavromatis K."/>
            <person name="Lapidus A."/>
            <person name="Clum A."/>
            <person name="Ivanova N."/>
            <person name="Pati A."/>
            <person name="d'Haeseleer P."/>
            <person name="Woyke T."/>
            <person name="Kyrpides N.C."/>
        </authorList>
    </citation>
    <scope>NUCLEOTIDE SEQUENCE [LARGE SCALE GENOMIC DNA]</scope>
    <source>
        <strain evidence="3 4">HL-EbGR7</strain>
    </source>
</reference>
<keyword evidence="4" id="KW-1185">Reference proteome</keyword>
<dbReference type="OrthoDB" id="9785445at2"/>
<dbReference type="Pfam" id="PF02630">
    <property type="entry name" value="SCO1-SenC"/>
    <property type="match status" value="1"/>
</dbReference>
<dbReference type="RefSeq" id="WP_012639537.1">
    <property type="nucleotide sequence ID" value="NC_011901.1"/>
</dbReference>
<organism evidence="3 4">
    <name type="scientific">Thioalkalivibrio sulfidiphilus (strain HL-EbGR7)</name>
    <dbReference type="NCBI Taxonomy" id="396588"/>
    <lineage>
        <taxon>Bacteria</taxon>
        <taxon>Pseudomonadati</taxon>
        <taxon>Pseudomonadota</taxon>
        <taxon>Gammaproteobacteria</taxon>
        <taxon>Chromatiales</taxon>
        <taxon>Ectothiorhodospiraceae</taxon>
        <taxon>Thioalkalivibrio</taxon>
    </lineage>
</organism>
<feature type="transmembrane region" description="Helical" evidence="2">
    <location>
        <begin position="23"/>
        <end position="42"/>
    </location>
</feature>
<dbReference type="Proteomes" id="UP000002383">
    <property type="component" value="Chromosome"/>
</dbReference>
<gene>
    <name evidence="3" type="ordered locus">Tgr7_3004</name>
</gene>
<accession>B8GPF4</accession>
<name>B8GPF4_THISH</name>
<dbReference type="STRING" id="396588.Tgr7_3004"/>
<proteinExistence type="inferred from homology"/>
<protein>
    <submittedName>
        <fullName evidence="3">Conserved protein</fullName>
    </submittedName>
</protein>
<evidence type="ECO:0000313" key="3">
    <source>
        <dbReference type="EMBL" id="ACL74074.1"/>
    </source>
</evidence>
<dbReference type="HOGENOM" id="CLU_109681_0_0_6"/>
<evidence type="ECO:0000256" key="1">
    <source>
        <dbReference type="ARBA" id="ARBA00010996"/>
    </source>
</evidence>
<evidence type="ECO:0000313" key="4">
    <source>
        <dbReference type="Proteomes" id="UP000002383"/>
    </source>
</evidence>
<comment type="similarity">
    <text evidence="1">Belongs to the SCO1/2 family.</text>
</comment>
<sequence length="216" mass="23772" precursor="true">MNAVQADQASVTQTPGWRRMMPLWILLVLFSLPVMAAWWFYLNPDQLPTGRKNLGELIEPVVALDERFALRQADGAAFDPAQLHGKWTLVTLSSTGCADACRGQMVDMRQIRLAVGEGRYVVERLLIVPQGLSVDATAEEFPGMHVALIGPEALQSLQAQLPGPDSADSRMLIMDPMGNLMMAYAGDAPAKHVLRDMEFLLKASRNWVKGAGYGHR</sequence>
<dbReference type="KEGG" id="tgr:Tgr7_3004"/>
<keyword evidence="2" id="KW-0812">Transmembrane</keyword>
<dbReference type="InterPro" id="IPR036249">
    <property type="entry name" value="Thioredoxin-like_sf"/>
</dbReference>
<keyword evidence="2" id="KW-0472">Membrane</keyword>
<dbReference type="Gene3D" id="3.40.30.10">
    <property type="entry name" value="Glutaredoxin"/>
    <property type="match status" value="1"/>
</dbReference>
<evidence type="ECO:0000256" key="2">
    <source>
        <dbReference type="SAM" id="Phobius"/>
    </source>
</evidence>
<dbReference type="eggNOG" id="COG1999">
    <property type="taxonomic scope" value="Bacteria"/>
</dbReference>